<evidence type="ECO:0000313" key="5">
    <source>
        <dbReference type="EMBL" id="PTL73336.1"/>
    </source>
</evidence>
<keyword evidence="6" id="KW-1185">Reference proteome</keyword>
<dbReference type="Pfam" id="PF00535">
    <property type="entry name" value="Glycos_transf_2"/>
    <property type="match status" value="1"/>
</dbReference>
<evidence type="ECO:0000256" key="2">
    <source>
        <dbReference type="ARBA" id="ARBA00022676"/>
    </source>
</evidence>
<dbReference type="InterPro" id="IPR001173">
    <property type="entry name" value="Glyco_trans_2-like"/>
</dbReference>
<keyword evidence="3" id="KW-0808">Transferase</keyword>
<dbReference type="SUPFAM" id="SSF53448">
    <property type="entry name" value="Nucleotide-diphospho-sugar transferases"/>
    <property type="match status" value="1"/>
</dbReference>
<dbReference type="GO" id="GO:0009247">
    <property type="term" value="P:glycolipid biosynthetic process"/>
    <property type="evidence" value="ECO:0007669"/>
    <property type="project" value="TreeGrafter"/>
</dbReference>
<evidence type="ECO:0000256" key="3">
    <source>
        <dbReference type="ARBA" id="ARBA00022679"/>
    </source>
</evidence>
<evidence type="ECO:0000313" key="6">
    <source>
        <dbReference type="Proteomes" id="UP000241085"/>
    </source>
</evidence>
<dbReference type="RefSeq" id="WP_107574814.1">
    <property type="nucleotide sequence ID" value="NZ_PZPL01000001.1"/>
</dbReference>
<dbReference type="CDD" id="cd06442">
    <property type="entry name" value="DPM1_like"/>
    <property type="match status" value="1"/>
</dbReference>
<dbReference type="PANTHER" id="PTHR43398:SF1">
    <property type="entry name" value="DOLICHOL-PHOSPHATE MANNOSYLTRANSFERASE SUBUNIT 1"/>
    <property type="match status" value="1"/>
</dbReference>
<reference evidence="5 6" key="1">
    <citation type="submission" date="2018-03" db="EMBL/GenBank/DDBJ databases">
        <title>Bacteriophage NCPPB3778 and a type I-E CRISPR drive the evolution of the US Biological Select Agent, Rathayibacter toxicus.</title>
        <authorList>
            <person name="Davis E.W.II."/>
            <person name="Tabima J.F."/>
            <person name="Weisberg A.J."/>
            <person name="Dantas Lopes L."/>
            <person name="Wiseman M.S."/>
            <person name="Wiseman M.S."/>
            <person name="Pupko T."/>
            <person name="Belcher M.S."/>
            <person name="Sechler A.J."/>
            <person name="Tancos M.A."/>
            <person name="Schroeder B.K."/>
            <person name="Murray T.D."/>
            <person name="Luster D.G."/>
            <person name="Schneider W.L."/>
            <person name="Rogers E."/>
            <person name="Andreote F.D."/>
            <person name="Grunwald N.J."/>
            <person name="Putnam M.L."/>
            <person name="Chang J.H."/>
        </authorList>
    </citation>
    <scope>NUCLEOTIDE SEQUENCE [LARGE SCALE GENOMIC DNA]</scope>
    <source>
        <strain evidence="5 6">DSM 15933</strain>
    </source>
</reference>
<dbReference type="GO" id="GO:0004582">
    <property type="term" value="F:dolichyl-phosphate beta-D-mannosyltransferase activity"/>
    <property type="evidence" value="ECO:0007669"/>
    <property type="project" value="InterPro"/>
</dbReference>
<name>A0A2T4UUZ1_9MICO</name>
<dbReference type="AlphaFoldDB" id="A0A2T4UUZ1"/>
<dbReference type="PANTHER" id="PTHR43398">
    <property type="entry name" value="DOLICHOL-PHOSPHATE MANNOSYLTRANSFERASE SUBUNIT 1"/>
    <property type="match status" value="1"/>
</dbReference>
<protein>
    <submittedName>
        <fullName evidence="5">Polyprenol monophosphomannose synthase</fullName>
    </submittedName>
</protein>
<comment type="caution">
    <text evidence="5">The sequence shown here is derived from an EMBL/GenBank/DDBJ whole genome shotgun (WGS) entry which is preliminary data.</text>
</comment>
<accession>A0A2T4UUZ1</accession>
<comment type="similarity">
    <text evidence="1">Belongs to the glycosyltransferase 2 family.</text>
</comment>
<evidence type="ECO:0000259" key="4">
    <source>
        <dbReference type="Pfam" id="PF00535"/>
    </source>
</evidence>
<dbReference type="FunFam" id="3.90.550.10:FF:000122">
    <property type="entry name" value="Dolichol-phosphate mannosyltransferase subunit 1"/>
    <property type="match status" value="1"/>
</dbReference>
<gene>
    <name evidence="5" type="ORF">C1I63_11070</name>
</gene>
<evidence type="ECO:0000256" key="1">
    <source>
        <dbReference type="ARBA" id="ARBA00006739"/>
    </source>
</evidence>
<feature type="domain" description="Glycosyltransferase 2-like" evidence="4">
    <location>
        <begin position="5"/>
        <end position="181"/>
    </location>
</feature>
<proteinExistence type="inferred from homology"/>
<dbReference type="GO" id="GO:0016020">
    <property type="term" value="C:membrane"/>
    <property type="evidence" value="ECO:0007669"/>
    <property type="project" value="GOC"/>
</dbReference>
<dbReference type="EMBL" id="PZPL01000001">
    <property type="protein sequence ID" value="PTL73336.1"/>
    <property type="molecule type" value="Genomic_DNA"/>
</dbReference>
<organism evidence="5 6">
    <name type="scientific">Rathayibacter caricis DSM 15933</name>
    <dbReference type="NCBI Taxonomy" id="1328867"/>
    <lineage>
        <taxon>Bacteria</taxon>
        <taxon>Bacillati</taxon>
        <taxon>Actinomycetota</taxon>
        <taxon>Actinomycetes</taxon>
        <taxon>Micrococcales</taxon>
        <taxon>Microbacteriaceae</taxon>
        <taxon>Rathayibacter</taxon>
    </lineage>
</organism>
<dbReference type="InterPro" id="IPR039528">
    <property type="entry name" value="DPM1-like"/>
</dbReference>
<dbReference type="Proteomes" id="UP000241085">
    <property type="component" value="Unassembled WGS sequence"/>
</dbReference>
<dbReference type="InterPro" id="IPR029044">
    <property type="entry name" value="Nucleotide-diphossugar_trans"/>
</dbReference>
<dbReference type="Gene3D" id="3.90.550.10">
    <property type="entry name" value="Spore Coat Polysaccharide Biosynthesis Protein SpsA, Chain A"/>
    <property type="match status" value="1"/>
</dbReference>
<sequence length="249" mass="27491">MLTLTIVTPTYNEADNIGELLRRIAAVAADNPDALIRSVIVDDSSPDGTAERARTIGEELVTGNFSVSVLERAKKEGLGAAYIWSFAQVLEAEDAPDYILQMDADLSHDPRYVSDFLREVREGADLVVASRYIPGGGTPDWTLDRKILSRGGNIYTRLFLGSTLTDWTGGYNLFSAELLRRIAFQTVDATGYGFQIALKHRAVTAARRTREIPIVFLDRTEGTSKIPGNTLVQSLLLVLRIRFGRDGKR</sequence>
<keyword evidence="2" id="KW-0328">Glycosyltransferase</keyword>